<evidence type="ECO:0000313" key="15">
    <source>
        <dbReference type="Proteomes" id="UP000494106"/>
    </source>
</evidence>
<reference evidence="14 15" key="1">
    <citation type="submission" date="2020-04" db="EMBL/GenBank/DDBJ databases">
        <authorList>
            <person name="Wallbank WR R."/>
            <person name="Pardo Diaz C."/>
            <person name="Kozak K."/>
            <person name="Martin S."/>
            <person name="Jiggins C."/>
            <person name="Moest M."/>
            <person name="Warren A I."/>
            <person name="Byers J.R.P. K."/>
            <person name="Montejo-Kovacevich G."/>
            <person name="Yen C E."/>
        </authorList>
    </citation>
    <scope>NUCLEOTIDE SEQUENCE [LARGE SCALE GENOMIC DNA]</scope>
</reference>
<evidence type="ECO:0000256" key="8">
    <source>
        <dbReference type="ARBA" id="ARBA00023157"/>
    </source>
</evidence>
<dbReference type="GO" id="GO:0042742">
    <property type="term" value="P:defense response to bacterium"/>
    <property type="evidence" value="ECO:0007669"/>
    <property type="project" value="UniProtKB-KW"/>
</dbReference>
<name>A0A8S0ZR46_ARCPL</name>
<dbReference type="Proteomes" id="UP000494106">
    <property type="component" value="Unassembled WGS sequence"/>
</dbReference>
<dbReference type="PROSITE" id="PS00128">
    <property type="entry name" value="GLYCOSYL_HYDROL_F22_1"/>
    <property type="match status" value="1"/>
</dbReference>
<dbReference type="OrthoDB" id="17373at2759"/>
<gene>
    <name evidence="14" type="ORF">APLA_LOCUS6261</name>
</gene>
<evidence type="ECO:0000259" key="13">
    <source>
        <dbReference type="PROSITE" id="PS00128"/>
    </source>
</evidence>
<organism evidence="14 15">
    <name type="scientific">Arctia plantaginis</name>
    <name type="common">Wood tiger moth</name>
    <name type="synonym">Phalaena plantaginis</name>
    <dbReference type="NCBI Taxonomy" id="874455"/>
    <lineage>
        <taxon>Eukaryota</taxon>
        <taxon>Metazoa</taxon>
        <taxon>Ecdysozoa</taxon>
        <taxon>Arthropoda</taxon>
        <taxon>Hexapoda</taxon>
        <taxon>Insecta</taxon>
        <taxon>Pterygota</taxon>
        <taxon>Neoptera</taxon>
        <taxon>Endopterygota</taxon>
        <taxon>Lepidoptera</taxon>
        <taxon>Glossata</taxon>
        <taxon>Ditrysia</taxon>
        <taxon>Noctuoidea</taxon>
        <taxon>Erebidae</taxon>
        <taxon>Arctiinae</taxon>
        <taxon>Arctia</taxon>
    </lineage>
</organism>
<dbReference type="PANTHER" id="PTHR11407">
    <property type="entry name" value="LYSOZYME C"/>
    <property type="match status" value="1"/>
</dbReference>
<keyword evidence="5" id="KW-0929">Antimicrobial</keyword>
<dbReference type="PANTHER" id="PTHR11407:SF63">
    <property type="entry name" value="LYSOZYME C"/>
    <property type="match status" value="1"/>
</dbReference>
<feature type="domain" description="Glycosyl hydrolases family 22 (GH22)" evidence="13">
    <location>
        <begin position="92"/>
        <end position="110"/>
    </location>
</feature>
<dbReference type="EMBL" id="CADEBC010000485">
    <property type="protein sequence ID" value="CAB3235688.1"/>
    <property type="molecule type" value="Genomic_DNA"/>
</dbReference>
<dbReference type="InterPro" id="IPR023346">
    <property type="entry name" value="Lysozyme-like_dom_sf"/>
</dbReference>
<keyword evidence="15" id="KW-1185">Reference proteome</keyword>
<evidence type="ECO:0000256" key="5">
    <source>
        <dbReference type="ARBA" id="ARBA00022529"/>
    </source>
</evidence>
<evidence type="ECO:0000256" key="7">
    <source>
        <dbReference type="ARBA" id="ARBA00022801"/>
    </source>
</evidence>
<dbReference type="PROSITE" id="PS51348">
    <property type="entry name" value="GLYCOSYL_HYDROL_F22_2"/>
    <property type="match status" value="1"/>
</dbReference>
<keyword evidence="6" id="KW-0081">Bacteriolytic enzyme</keyword>
<evidence type="ECO:0000256" key="4">
    <source>
        <dbReference type="ARBA" id="ARBA00020438"/>
    </source>
</evidence>
<dbReference type="SMART" id="SM00263">
    <property type="entry name" value="LYZ1"/>
    <property type="match status" value="1"/>
</dbReference>
<dbReference type="Gene3D" id="1.10.530.10">
    <property type="match status" value="1"/>
</dbReference>
<comment type="catalytic activity">
    <reaction evidence="1">
        <text>Hydrolysis of (1-&gt;4)-beta-linkages between N-acetylmuramic acid and N-acetyl-D-glucosamine residues in a peptidoglycan and between N-acetyl-D-glucosamine residues in chitodextrins.</text>
        <dbReference type="EC" id="3.2.1.17"/>
    </reaction>
</comment>
<evidence type="ECO:0000256" key="12">
    <source>
        <dbReference type="SAM" id="SignalP"/>
    </source>
</evidence>
<feature type="signal peptide" evidence="12">
    <location>
        <begin position="1"/>
        <end position="20"/>
    </location>
</feature>
<accession>A0A8S0ZR46</accession>
<dbReference type="SUPFAM" id="SSF53955">
    <property type="entry name" value="Lysozyme-like"/>
    <property type="match status" value="1"/>
</dbReference>
<dbReference type="InterPro" id="IPR000974">
    <property type="entry name" value="Glyco_hydro_22_lys"/>
</dbReference>
<dbReference type="GO" id="GO:0003796">
    <property type="term" value="F:lysozyme activity"/>
    <property type="evidence" value="ECO:0007669"/>
    <property type="project" value="UniProtKB-EC"/>
</dbReference>
<dbReference type="CDD" id="cd16899">
    <property type="entry name" value="LYZ_C_invert"/>
    <property type="match status" value="1"/>
</dbReference>
<proteinExistence type="inferred from homology"/>
<evidence type="ECO:0000256" key="1">
    <source>
        <dbReference type="ARBA" id="ARBA00000632"/>
    </source>
</evidence>
<comment type="similarity">
    <text evidence="2 11">Belongs to the glycosyl hydrolase 22 family.</text>
</comment>
<dbReference type="PRINTS" id="PR00135">
    <property type="entry name" value="LYZLACT"/>
</dbReference>
<evidence type="ECO:0000313" key="14">
    <source>
        <dbReference type="EMBL" id="CAB3235688.1"/>
    </source>
</evidence>
<sequence length="140" mass="15223">MTSIIPLFCLLICLTSTSFAKTFTKCELVRELRQQGFPEHQMKDLVCLVEAESSFQTHVKGGPNVDGSFDWGLFQINDRYWCNAGGSPGKGCNVGCNDLLSDNISASASCAKTVLAQQGIDAWTGWVNKCKGRPLPELGC</sequence>
<keyword evidence="7" id="KW-0378">Hydrolase</keyword>
<dbReference type="Pfam" id="PF00062">
    <property type="entry name" value="Lys"/>
    <property type="match status" value="1"/>
</dbReference>
<comment type="caution">
    <text evidence="14">The sequence shown here is derived from an EMBL/GenBank/DDBJ whole genome shotgun (WGS) entry which is preliminary data.</text>
</comment>
<evidence type="ECO:0000256" key="11">
    <source>
        <dbReference type="RuleBase" id="RU004440"/>
    </source>
</evidence>
<dbReference type="GO" id="GO:0031640">
    <property type="term" value="P:killing of cells of another organism"/>
    <property type="evidence" value="ECO:0007669"/>
    <property type="project" value="UniProtKB-KW"/>
</dbReference>
<protein>
    <recommendedName>
        <fullName evidence="4">Lysozyme</fullName>
        <ecNumber evidence="3">3.2.1.17</ecNumber>
    </recommendedName>
    <alternativeName>
        <fullName evidence="10">1,4-beta-N-acetylmuramidase</fullName>
    </alternativeName>
</protein>
<evidence type="ECO:0000256" key="2">
    <source>
        <dbReference type="ARBA" id="ARBA00010859"/>
    </source>
</evidence>
<evidence type="ECO:0000256" key="9">
    <source>
        <dbReference type="ARBA" id="ARBA00023295"/>
    </source>
</evidence>
<dbReference type="PRINTS" id="PR00137">
    <property type="entry name" value="LYSOZYME"/>
</dbReference>
<feature type="chain" id="PRO_5035758402" description="Lysozyme" evidence="12">
    <location>
        <begin position="21"/>
        <end position="140"/>
    </location>
</feature>
<dbReference type="AlphaFoldDB" id="A0A8S0ZR46"/>
<keyword evidence="9" id="KW-0326">Glycosidase</keyword>
<keyword evidence="8" id="KW-1015">Disulfide bond</keyword>
<dbReference type="FunFam" id="1.10.530.10:FF:000001">
    <property type="entry name" value="Lysozyme C"/>
    <property type="match status" value="1"/>
</dbReference>
<evidence type="ECO:0000256" key="6">
    <source>
        <dbReference type="ARBA" id="ARBA00022638"/>
    </source>
</evidence>
<evidence type="ECO:0000256" key="3">
    <source>
        <dbReference type="ARBA" id="ARBA00012732"/>
    </source>
</evidence>
<dbReference type="InterPro" id="IPR019799">
    <property type="entry name" value="Glyco_hydro_22_CS"/>
</dbReference>
<evidence type="ECO:0000256" key="10">
    <source>
        <dbReference type="ARBA" id="ARBA00031262"/>
    </source>
</evidence>
<dbReference type="EC" id="3.2.1.17" evidence="3"/>
<dbReference type="InterPro" id="IPR001916">
    <property type="entry name" value="Glyco_hydro_22"/>
</dbReference>
<keyword evidence="12" id="KW-0732">Signal</keyword>